<keyword evidence="1" id="KW-1133">Transmembrane helix</keyword>
<protein>
    <recommendedName>
        <fullName evidence="2">Peptidase M28 domain-containing protein</fullName>
    </recommendedName>
</protein>
<proteinExistence type="predicted"/>
<dbReference type="InterPro" id="IPR007484">
    <property type="entry name" value="Peptidase_M28"/>
</dbReference>
<keyword evidence="1" id="KW-0812">Transmembrane</keyword>
<feature type="transmembrane region" description="Helical" evidence="1">
    <location>
        <begin position="68"/>
        <end position="85"/>
    </location>
</feature>
<evidence type="ECO:0000256" key="1">
    <source>
        <dbReference type="SAM" id="Phobius"/>
    </source>
</evidence>
<feature type="domain" description="Peptidase M28" evidence="2">
    <location>
        <begin position="232"/>
        <end position="408"/>
    </location>
</feature>
<comment type="caution">
    <text evidence="3">The sequence shown here is derived from an EMBL/GenBank/DDBJ whole genome shotgun (WGS) entry which is preliminary data.</text>
</comment>
<dbReference type="SUPFAM" id="SSF53187">
    <property type="entry name" value="Zn-dependent exopeptidases"/>
    <property type="match status" value="1"/>
</dbReference>
<feature type="transmembrane region" description="Helical" evidence="1">
    <location>
        <begin position="208"/>
        <end position="226"/>
    </location>
</feature>
<evidence type="ECO:0000313" key="3">
    <source>
        <dbReference type="EMBL" id="KKN44588.1"/>
    </source>
</evidence>
<keyword evidence="1" id="KW-0472">Membrane</keyword>
<dbReference type="PANTHER" id="PTHR12147:SF26">
    <property type="entry name" value="PEPTIDASE M28 DOMAIN-CONTAINING PROTEIN"/>
    <property type="match status" value="1"/>
</dbReference>
<feature type="transmembrane region" description="Helical" evidence="1">
    <location>
        <begin position="91"/>
        <end position="112"/>
    </location>
</feature>
<dbReference type="AlphaFoldDB" id="A0A0F9TT85"/>
<gene>
    <name evidence="3" type="ORF">LCGC14_0691600</name>
</gene>
<sequence length="418" mass="47824">MIFISKLKLFDEQNAIKHVRSLSFKRLAATEGETKTINYILKELEKEKVDVKVESFIWTRTTTKFRKLIFLWIFIFTLISQIILLQPIVTWIILPLDGLFFVVLFLLVKIIFDHTRMLFIGKRRESKNAIVTIQAKDLYPKRPVVFFSAHHDSVSSNFPAKITMKLLFSILFMFLSYLLINLALSIWSIIALFPIVQIDISFVIVRNISLLIGSILLIEDFITFFIKKTNQSVGSIDNASGIAILIELAKLVKINPLEKTDVIFLWCGAEEMGLWGSKQYLSSHFEELDYDYDLNKSYNINIEMLGTYVGIVDETGLIKKKKLNKNLNDVLEASTTHLNVPFKKASMAFGSGSDHLVFQSFAKKAEKPDFQVSCFLSKDDSKYIHSKKDLPKLCSATNLNACIEICFNAIKSLDLRVD</sequence>
<dbReference type="PANTHER" id="PTHR12147">
    <property type="entry name" value="METALLOPEPTIDASE M28 FAMILY MEMBER"/>
    <property type="match status" value="1"/>
</dbReference>
<dbReference type="InterPro" id="IPR045175">
    <property type="entry name" value="M28_fam"/>
</dbReference>
<dbReference type="GO" id="GO:0006508">
    <property type="term" value="P:proteolysis"/>
    <property type="evidence" value="ECO:0007669"/>
    <property type="project" value="InterPro"/>
</dbReference>
<dbReference type="Pfam" id="PF04389">
    <property type="entry name" value="Peptidase_M28"/>
    <property type="match status" value="1"/>
</dbReference>
<dbReference type="EMBL" id="LAZR01001442">
    <property type="protein sequence ID" value="KKN44588.1"/>
    <property type="molecule type" value="Genomic_DNA"/>
</dbReference>
<organism evidence="3">
    <name type="scientific">marine sediment metagenome</name>
    <dbReference type="NCBI Taxonomy" id="412755"/>
    <lineage>
        <taxon>unclassified sequences</taxon>
        <taxon>metagenomes</taxon>
        <taxon>ecological metagenomes</taxon>
    </lineage>
</organism>
<feature type="transmembrane region" description="Helical" evidence="1">
    <location>
        <begin position="166"/>
        <end position="196"/>
    </location>
</feature>
<reference evidence="3" key="1">
    <citation type="journal article" date="2015" name="Nature">
        <title>Complex archaea that bridge the gap between prokaryotes and eukaryotes.</title>
        <authorList>
            <person name="Spang A."/>
            <person name="Saw J.H."/>
            <person name="Jorgensen S.L."/>
            <person name="Zaremba-Niedzwiedzka K."/>
            <person name="Martijn J."/>
            <person name="Lind A.E."/>
            <person name="van Eijk R."/>
            <person name="Schleper C."/>
            <person name="Guy L."/>
            <person name="Ettema T.J."/>
        </authorList>
    </citation>
    <scope>NUCLEOTIDE SEQUENCE</scope>
</reference>
<evidence type="ECO:0000259" key="2">
    <source>
        <dbReference type="Pfam" id="PF04389"/>
    </source>
</evidence>
<dbReference type="GO" id="GO:0008235">
    <property type="term" value="F:metalloexopeptidase activity"/>
    <property type="evidence" value="ECO:0007669"/>
    <property type="project" value="InterPro"/>
</dbReference>
<dbReference type="Gene3D" id="3.40.630.10">
    <property type="entry name" value="Zn peptidases"/>
    <property type="match status" value="1"/>
</dbReference>
<accession>A0A0F9TT85</accession>
<name>A0A0F9TT85_9ZZZZ</name>